<accession>A0ACC1MDV2</accession>
<evidence type="ECO:0000313" key="1">
    <source>
        <dbReference type="EMBL" id="KAJ2961024.1"/>
    </source>
</evidence>
<proteinExistence type="predicted"/>
<name>A0ACC1MDV2_9APHY</name>
<organism evidence="1 2">
    <name type="scientific">Trametes sanguinea</name>
    <dbReference type="NCBI Taxonomy" id="158606"/>
    <lineage>
        <taxon>Eukaryota</taxon>
        <taxon>Fungi</taxon>
        <taxon>Dikarya</taxon>
        <taxon>Basidiomycota</taxon>
        <taxon>Agaricomycotina</taxon>
        <taxon>Agaricomycetes</taxon>
        <taxon>Polyporales</taxon>
        <taxon>Polyporaceae</taxon>
        <taxon>Trametes</taxon>
    </lineage>
</organism>
<keyword evidence="2" id="KW-1185">Reference proteome</keyword>
<reference evidence="1" key="1">
    <citation type="submission" date="2022-08" db="EMBL/GenBank/DDBJ databases">
        <title>Genome Sequence of Pycnoporus sanguineus.</title>
        <authorList>
            <person name="Buettner E."/>
        </authorList>
    </citation>
    <scope>NUCLEOTIDE SEQUENCE</scope>
    <source>
        <strain evidence="1">CG-C14</strain>
    </source>
</reference>
<dbReference type="EMBL" id="JANSHE010007406">
    <property type="protein sequence ID" value="KAJ2961024.1"/>
    <property type="molecule type" value="Genomic_DNA"/>
</dbReference>
<evidence type="ECO:0000313" key="2">
    <source>
        <dbReference type="Proteomes" id="UP001144978"/>
    </source>
</evidence>
<comment type="caution">
    <text evidence="1">The sequence shown here is derived from an EMBL/GenBank/DDBJ whole genome shotgun (WGS) entry which is preliminary data.</text>
</comment>
<gene>
    <name evidence="1" type="ORF">NUW54_g14404</name>
</gene>
<protein>
    <submittedName>
        <fullName evidence="1">Uncharacterized protein</fullName>
    </submittedName>
</protein>
<dbReference type="Proteomes" id="UP001144978">
    <property type="component" value="Unassembled WGS sequence"/>
</dbReference>
<sequence length="153" mass="17005">MSNCCYHGTFLHFSLQGPPVAGKKRRTGAKQAFDNEKSVRFETSEWAPHLTPKKVPRQSKLIRTAIPPLELQQASSSSQHSLDTRKISAPSQSSPIVVPDRSRQMAAFQRRRRADTRSRGHRSSTPPQVQVVGQKPAQVRSSVAHVLMPTSLT</sequence>